<keyword evidence="10" id="KW-1185">Reference proteome</keyword>
<evidence type="ECO:0000313" key="9">
    <source>
        <dbReference type="EMBL" id="TVT19987.1"/>
    </source>
</evidence>
<evidence type="ECO:0000256" key="1">
    <source>
        <dbReference type="ARBA" id="ARBA00004651"/>
    </source>
</evidence>
<dbReference type="GO" id="GO:0005886">
    <property type="term" value="C:plasma membrane"/>
    <property type="evidence" value="ECO:0007669"/>
    <property type="project" value="UniProtKB-SubCell"/>
</dbReference>
<keyword evidence="5 7" id="KW-1133">Transmembrane helix</keyword>
<keyword evidence="4 7" id="KW-0812">Transmembrane</keyword>
<dbReference type="Proteomes" id="UP000320011">
    <property type="component" value="Unassembled WGS sequence"/>
</dbReference>
<name>A0A558A6V0_9PSEU</name>
<evidence type="ECO:0000256" key="6">
    <source>
        <dbReference type="ARBA" id="ARBA00023136"/>
    </source>
</evidence>
<evidence type="ECO:0000313" key="10">
    <source>
        <dbReference type="Proteomes" id="UP000320011"/>
    </source>
</evidence>
<reference evidence="9 10" key="2">
    <citation type="submission" date="2019-08" db="EMBL/GenBank/DDBJ databases">
        <title>Amycolatopsis acidicola sp. nov., isolated from peat swamp forest soil.</title>
        <authorList>
            <person name="Srisuk N."/>
        </authorList>
    </citation>
    <scope>NUCLEOTIDE SEQUENCE [LARGE SCALE GENOMIC DNA]</scope>
    <source>
        <strain evidence="9 10">TBRC 6029</strain>
    </source>
</reference>
<feature type="transmembrane region" description="Helical" evidence="7">
    <location>
        <begin position="343"/>
        <end position="365"/>
    </location>
</feature>
<protein>
    <submittedName>
        <fullName evidence="9">MFS transporter</fullName>
    </submittedName>
</protein>
<feature type="transmembrane region" description="Helical" evidence="7">
    <location>
        <begin position="141"/>
        <end position="160"/>
    </location>
</feature>
<feature type="transmembrane region" description="Helical" evidence="7">
    <location>
        <begin position="377"/>
        <end position="396"/>
    </location>
</feature>
<keyword evidence="6 7" id="KW-0472">Membrane</keyword>
<evidence type="ECO:0000256" key="5">
    <source>
        <dbReference type="ARBA" id="ARBA00022989"/>
    </source>
</evidence>
<dbReference type="PANTHER" id="PTHR23517">
    <property type="entry name" value="RESISTANCE PROTEIN MDTM, PUTATIVE-RELATED-RELATED"/>
    <property type="match status" value="1"/>
</dbReference>
<dbReference type="InterPro" id="IPR036259">
    <property type="entry name" value="MFS_trans_sf"/>
</dbReference>
<feature type="transmembrane region" description="Helical" evidence="7">
    <location>
        <begin position="107"/>
        <end position="129"/>
    </location>
</feature>
<organism evidence="9 10">
    <name type="scientific">Amycolatopsis rhizosphaerae</name>
    <dbReference type="NCBI Taxonomy" id="2053003"/>
    <lineage>
        <taxon>Bacteria</taxon>
        <taxon>Bacillati</taxon>
        <taxon>Actinomycetota</taxon>
        <taxon>Actinomycetes</taxon>
        <taxon>Pseudonocardiales</taxon>
        <taxon>Pseudonocardiaceae</taxon>
        <taxon>Amycolatopsis</taxon>
    </lineage>
</organism>
<dbReference type="GO" id="GO:0022857">
    <property type="term" value="F:transmembrane transporter activity"/>
    <property type="evidence" value="ECO:0007669"/>
    <property type="project" value="InterPro"/>
</dbReference>
<dbReference type="PANTHER" id="PTHR23517:SF3">
    <property type="entry name" value="INTEGRAL MEMBRANE TRANSPORT PROTEIN"/>
    <property type="match status" value="1"/>
</dbReference>
<dbReference type="PROSITE" id="PS50850">
    <property type="entry name" value="MFS"/>
    <property type="match status" value="1"/>
</dbReference>
<feature type="transmembrane region" description="Helical" evidence="7">
    <location>
        <begin position="82"/>
        <end position="101"/>
    </location>
</feature>
<comment type="caution">
    <text evidence="9">The sequence shown here is derived from an EMBL/GenBank/DDBJ whole genome shotgun (WGS) entry which is preliminary data.</text>
</comment>
<gene>
    <name evidence="9" type="ORF">FNH05_34705</name>
</gene>
<accession>A0A558A6V0</accession>
<dbReference type="Pfam" id="PF07690">
    <property type="entry name" value="MFS_1"/>
    <property type="match status" value="1"/>
</dbReference>
<dbReference type="CDD" id="cd06174">
    <property type="entry name" value="MFS"/>
    <property type="match status" value="1"/>
</dbReference>
<dbReference type="SUPFAM" id="SSF103473">
    <property type="entry name" value="MFS general substrate transporter"/>
    <property type="match status" value="1"/>
</dbReference>
<feature type="domain" description="Major facilitator superfamily (MFS) profile" evidence="8">
    <location>
        <begin position="16"/>
        <end position="398"/>
    </location>
</feature>
<feature type="transmembrane region" description="Helical" evidence="7">
    <location>
        <begin position="172"/>
        <end position="191"/>
    </location>
</feature>
<evidence type="ECO:0000256" key="7">
    <source>
        <dbReference type="SAM" id="Phobius"/>
    </source>
</evidence>
<proteinExistence type="predicted"/>
<feature type="transmembrane region" description="Helical" evidence="7">
    <location>
        <begin position="218"/>
        <end position="239"/>
    </location>
</feature>
<keyword evidence="2" id="KW-0813">Transport</keyword>
<evidence type="ECO:0000256" key="4">
    <source>
        <dbReference type="ARBA" id="ARBA00022692"/>
    </source>
</evidence>
<sequence length="425" mass="42973">MTSGRAGRPTLPRTVSFWAVAVSLGLLLFAASTPSPMYVLYQQRWGFSPIMLTVVFAVYVLCLLLALVCTGSLCDHIGRKPVLFAALLLQTAAMVVFAEAGGVGSLIVARVVQGLATGLATGAMSASLIDLQPSSRPRLGAQVASIAPSLGLGAGALGSGLLVEHGPYPTQLIYWLLAALFVLAAVTVVFMPETAEPDGRWLPALRPRVVVPGSARPLFVAIAPSLFAFWSLSGLYLSLGASLTGTLLHSGSHLTAGLVITVLACAGALTSSLTSNWPAGRALLTGSVALVAGVLLILDAVHSGSELLFFLGTAIAGCGFGPAFSGAFKVLTAASPAAERSGVVAAIYVVSYLGMSLPALAAGAVVRSAGLVTTATAYGLGIIVLAVIASAAYLGASRRREPAPAAVPAAPPCPGTVALHASAHQ</sequence>
<keyword evidence="3" id="KW-1003">Cell membrane</keyword>
<dbReference type="Gene3D" id="1.20.1250.20">
    <property type="entry name" value="MFS general substrate transporter like domains"/>
    <property type="match status" value="1"/>
</dbReference>
<feature type="transmembrane region" description="Helical" evidence="7">
    <location>
        <begin position="46"/>
        <end position="70"/>
    </location>
</feature>
<dbReference type="RefSeq" id="WP_144593079.1">
    <property type="nucleotide sequence ID" value="NZ_VJWX01000640.1"/>
</dbReference>
<feature type="transmembrane region" description="Helical" evidence="7">
    <location>
        <begin position="282"/>
        <end position="301"/>
    </location>
</feature>
<feature type="transmembrane region" description="Helical" evidence="7">
    <location>
        <begin position="251"/>
        <end position="270"/>
    </location>
</feature>
<evidence type="ECO:0000256" key="3">
    <source>
        <dbReference type="ARBA" id="ARBA00022475"/>
    </source>
</evidence>
<reference evidence="9 10" key="1">
    <citation type="submission" date="2019-07" db="EMBL/GenBank/DDBJ databases">
        <authorList>
            <person name="Duangmal K."/>
            <person name="Teo W.F.A."/>
        </authorList>
    </citation>
    <scope>NUCLEOTIDE SEQUENCE [LARGE SCALE GENOMIC DNA]</scope>
    <source>
        <strain evidence="9 10">TBRC 6029</strain>
    </source>
</reference>
<feature type="transmembrane region" description="Helical" evidence="7">
    <location>
        <begin position="307"/>
        <end position="331"/>
    </location>
</feature>
<evidence type="ECO:0000259" key="8">
    <source>
        <dbReference type="PROSITE" id="PS50850"/>
    </source>
</evidence>
<dbReference type="InterPro" id="IPR020846">
    <property type="entry name" value="MFS_dom"/>
</dbReference>
<evidence type="ECO:0000256" key="2">
    <source>
        <dbReference type="ARBA" id="ARBA00022448"/>
    </source>
</evidence>
<dbReference type="InterPro" id="IPR011701">
    <property type="entry name" value="MFS"/>
</dbReference>
<dbReference type="OrthoDB" id="3177957at2"/>
<dbReference type="AlphaFoldDB" id="A0A558A6V0"/>
<dbReference type="EMBL" id="VJWX01000640">
    <property type="protein sequence ID" value="TVT19987.1"/>
    <property type="molecule type" value="Genomic_DNA"/>
</dbReference>
<comment type="subcellular location">
    <subcellularLocation>
        <location evidence="1">Cell membrane</location>
        <topology evidence="1">Multi-pass membrane protein</topology>
    </subcellularLocation>
</comment>
<dbReference type="InterPro" id="IPR050171">
    <property type="entry name" value="MFS_Transporters"/>
</dbReference>